<dbReference type="Gene3D" id="1.10.640.10">
    <property type="entry name" value="Haem peroxidase domain superfamily, animal type"/>
    <property type="match status" value="1"/>
</dbReference>
<dbReference type="InterPro" id="IPR019791">
    <property type="entry name" value="Haem_peroxidase_animal"/>
</dbReference>
<keyword evidence="17" id="KW-1185">Reference proteome</keyword>
<dbReference type="RefSeq" id="XP_030992997.1">
    <property type="nucleotide sequence ID" value="XM_031133773.1"/>
</dbReference>
<dbReference type="GO" id="GO:0006979">
    <property type="term" value="P:response to oxidative stress"/>
    <property type="evidence" value="ECO:0007669"/>
    <property type="project" value="InterPro"/>
</dbReference>
<evidence type="ECO:0000256" key="12">
    <source>
        <dbReference type="ARBA" id="ARBA00023098"/>
    </source>
</evidence>
<evidence type="ECO:0000256" key="13">
    <source>
        <dbReference type="ARBA" id="ARBA00023160"/>
    </source>
</evidence>
<evidence type="ECO:0000256" key="1">
    <source>
        <dbReference type="ARBA" id="ARBA00001913"/>
    </source>
</evidence>
<dbReference type="STRING" id="1093900.A0A507AX20"/>
<keyword evidence="3" id="KW-0575">Peroxidase</keyword>
<dbReference type="GeneID" id="41968551"/>
<dbReference type="InParanoid" id="A0A507AX20"/>
<dbReference type="GO" id="GO:0006633">
    <property type="term" value="P:fatty acid biosynthetic process"/>
    <property type="evidence" value="ECO:0007669"/>
    <property type="project" value="UniProtKB-KW"/>
</dbReference>
<evidence type="ECO:0000256" key="8">
    <source>
        <dbReference type="ARBA" id="ARBA00022832"/>
    </source>
</evidence>
<feature type="binding site" description="axial binding residue" evidence="15">
    <location>
        <position position="387"/>
    </location>
    <ligand>
        <name>heme b</name>
        <dbReference type="ChEBI" id="CHEBI:60344"/>
    </ligand>
    <ligandPart>
        <name>Fe</name>
        <dbReference type="ChEBI" id="CHEBI:18248"/>
    </ligandPart>
</feature>
<dbReference type="GO" id="GO:0004601">
    <property type="term" value="F:peroxidase activity"/>
    <property type="evidence" value="ECO:0007669"/>
    <property type="project" value="UniProtKB-KW"/>
</dbReference>
<evidence type="ECO:0000256" key="5">
    <source>
        <dbReference type="ARBA" id="ARBA00022723"/>
    </source>
</evidence>
<comment type="caution">
    <text evidence="16">The sequence shown here is derived from an EMBL/GenBank/DDBJ whole genome shotgun (WGS) entry which is preliminary data.</text>
</comment>
<evidence type="ECO:0000256" key="11">
    <source>
        <dbReference type="ARBA" id="ARBA00023004"/>
    </source>
</evidence>
<dbReference type="Proteomes" id="UP000319257">
    <property type="component" value="Unassembled WGS sequence"/>
</dbReference>
<protein>
    <recommendedName>
        <fullName evidence="18">Heme peroxidase</fullName>
    </recommendedName>
</protein>
<keyword evidence="2" id="KW-0444">Lipid biosynthesis</keyword>
<sequence length="636" mass="71146">MDAQTPSFKPSLFERAGISVTHLVNRYVPWHKLPGLLGAFNLGFLRVELRGLNLFDGYASPEAQGNAVTDPLEDQRFLGARHSDGKFNSLEMPRMGCAGMRFGRNFPRSKTGKPTEEALWTPNPRMISEKFMVRKEGKFIPATTLNLLAAAWIQFQTHDWFQHENSDEAFDIPLPEGDKWGGHMSLPKTKPDDVLDPSDVACPGYKNTNTSWWDSSQIYGSSEAVTQTLRTTHPDGKLLLTTNGREQFLPRDDQGNPLTGFNTNWWIGMEMLHTLFALEHNSICDALRGAYPDWTGDQIFDKARLINAALMAKIHTVEWTPAILAHPALQIGMAVNWWGLAGEKLTRLVGRLSKTSEVLSGIPGSGVDHDGVPYSLTEEFVSVYRMHSLVPDNIAFFSATTGQHSSTVPTVDTTFSRAQEPLDKGLSFADVFYSFGINFPGAITNHNYPDFLRDLHTPSDGLRRDLATVDILRDRERGVPRYCEFRRMLRLPAPKTFDELVGGAGVNDELARALEEAYGGDIEAVDALVGSHSEPLPKGFGFSETAFRIFVLMASRRLKSDRFIAGQWNKETYTPQGFEWVQSQGMKDVLGRHFPELREVLKKSKNVFAPWEMLEGSRGYDGVETKMPAVVKGKKK</sequence>
<dbReference type="Pfam" id="PF03098">
    <property type="entry name" value="An_peroxidase"/>
    <property type="match status" value="1"/>
</dbReference>
<dbReference type="InterPro" id="IPR010255">
    <property type="entry name" value="Haem_peroxidase_sf"/>
</dbReference>
<evidence type="ECO:0000256" key="9">
    <source>
        <dbReference type="ARBA" id="ARBA00022964"/>
    </source>
</evidence>
<dbReference type="PROSITE" id="PS50292">
    <property type="entry name" value="PEROXIDASE_3"/>
    <property type="match status" value="1"/>
</dbReference>
<keyword evidence="10" id="KW-0560">Oxidoreductase</keyword>
<evidence type="ECO:0000256" key="4">
    <source>
        <dbReference type="ARBA" id="ARBA00022617"/>
    </source>
</evidence>
<proteinExistence type="predicted"/>
<dbReference type="AlphaFoldDB" id="A0A507AX20"/>
<evidence type="ECO:0000313" key="17">
    <source>
        <dbReference type="Proteomes" id="UP000319257"/>
    </source>
</evidence>
<evidence type="ECO:0000256" key="6">
    <source>
        <dbReference type="ARBA" id="ARBA00022767"/>
    </source>
</evidence>
<organism evidence="16 17">
    <name type="scientific">Thyridium curvatum</name>
    <dbReference type="NCBI Taxonomy" id="1093900"/>
    <lineage>
        <taxon>Eukaryota</taxon>
        <taxon>Fungi</taxon>
        <taxon>Dikarya</taxon>
        <taxon>Ascomycota</taxon>
        <taxon>Pezizomycotina</taxon>
        <taxon>Sordariomycetes</taxon>
        <taxon>Sordariomycetidae</taxon>
        <taxon>Thyridiales</taxon>
        <taxon>Thyridiaceae</taxon>
        <taxon>Thyridium</taxon>
    </lineage>
</organism>
<dbReference type="InterPro" id="IPR037120">
    <property type="entry name" value="Haem_peroxidase_sf_animal"/>
</dbReference>
<dbReference type="InterPro" id="IPR034815">
    <property type="entry name" value="A_dioxygenase"/>
</dbReference>
<dbReference type="CDD" id="cd09818">
    <property type="entry name" value="PIOX_like"/>
    <property type="match status" value="1"/>
</dbReference>
<reference evidence="16 17" key="1">
    <citation type="submission" date="2019-06" db="EMBL/GenBank/DDBJ databases">
        <title>Draft genome sequence of the filamentous fungus Phialemoniopsis curvata isolated from diesel fuel.</title>
        <authorList>
            <person name="Varaljay V.A."/>
            <person name="Lyon W.J."/>
            <person name="Crouch A.L."/>
            <person name="Drake C.E."/>
            <person name="Hollomon J.M."/>
            <person name="Nadeau L.J."/>
            <person name="Nunn H.S."/>
            <person name="Stevenson B.S."/>
            <person name="Bojanowski C.L."/>
            <person name="Crookes-Goodson W.J."/>
        </authorList>
    </citation>
    <scope>NUCLEOTIDE SEQUENCE [LARGE SCALE GENOMIC DNA]</scope>
    <source>
        <strain evidence="16 17">D216</strain>
    </source>
</reference>
<dbReference type="GO" id="GO:0031408">
    <property type="term" value="P:oxylipin biosynthetic process"/>
    <property type="evidence" value="ECO:0007669"/>
    <property type="project" value="UniProtKB-KW"/>
</dbReference>
<evidence type="ECO:0000256" key="15">
    <source>
        <dbReference type="PIRSR" id="PIRSR619791-2"/>
    </source>
</evidence>
<dbReference type="GO" id="GO:0046872">
    <property type="term" value="F:metal ion binding"/>
    <property type="evidence" value="ECO:0007669"/>
    <property type="project" value="UniProtKB-KW"/>
</dbReference>
<keyword evidence="5 15" id="KW-0479">Metal-binding</keyword>
<evidence type="ECO:0008006" key="18">
    <source>
        <dbReference type="Google" id="ProtNLM"/>
    </source>
</evidence>
<keyword evidence="4 15" id="KW-0349">Heme</keyword>
<evidence type="ECO:0000256" key="14">
    <source>
        <dbReference type="PIRSR" id="PIRSR619791-1"/>
    </source>
</evidence>
<evidence type="ECO:0000256" key="10">
    <source>
        <dbReference type="ARBA" id="ARBA00023002"/>
    </source>
</evidence>
<feature type="active site" description="Proton acceptor" evidence="14">
    <location>
        <position position="158"/>
    </location>
</feature>
<keyword evidence="9" id="KW-0223">Dioxygenase</keyword>
<evidence type="ECO:0000256" key="2">
    <source>
        <dbReference type="ARBA" id="ARBA00022516"/>
    </source>
</evidence>
<name>A0A507AX20_9PEZI</name>
<dbReference type="GO" id="GO:0006952">
    <property type="term" value="P:defense response"/>
    <property type="evidence" value="ECO:0007669"/>
    <property type="project" value="UniProtKB-KW"/>
</dbReference>
<evidence type="ECO:0000313" key="16">
    <source>
        <dbReference type="EMBL" id="TPX11286.1"/>
    </source>
</evidence>
<keyword evidence="8" id="KW-0276">Fatty acid metabolism</keyword>
<dbReference type="GO" id="GO:0016702">
    <property type="term" value="F:oxidoreductase activity, acting on single donors with incorporation of molecular oxygen, incorporation of two atoms of oxygen"/>
    <property type="evidence" value="ECO:0007669"/>
    <property type="project" value="TreeGrafter"/>
</dbReference>
<keyword evidence="12" id="KW-0443">Lipid metabolism</keyword>
<gene>
    <name evidence="16" type="ORF">E0L32_001104</name>
</gene>
<dbReference type="PANTHER" id="PTHR11903">
    <property type="entry name" value="PROSTAGLANDIN G/H SYNTHASE"/>
    <property type="match status" value="1"/>
</dbReference>
<keyword evidence="7" id="KW-0611">Plant defense</keyword>
<keyword evidence="13" id="KW-0275">Fatty acid biosynthesis</keyword>
<feature type="active site" description="For cyclooxygenase activity" evidence="14">
    <location>
        <position position="384"/>
    </location>
</feature>
<keyword evidence="11 15" id="KW-0408">Iron</keyword>
<dbReference type="InterPro" id="IPR050783">
    <property type="entry name" value="Oxylipin_biosynth_metab"/>
</dbReference>
<dbReference type="PANTHER" id="PTHR11903:SF11">
    <property type="entry name" value="ALPHA-DIOXYGENASE 1"/>
    <property type="match status" value="1"/>
</dbReference>
<accession>A0A507AX20</accession>
<dbReference type="OrthoDB" id="823504at2759"/>
<dbReference type="GO" id="GO:0020037">
    <property type="term" value="F:heme binding"/>
    <property type="evidence" value="ECO:0007669"/>
    <property type="project" value="InterPro"/>
</dbReference>
<evidence type="ECO:0000256" key="3">
    <source>
        <dbReference type="ARBA" id="ARBA00022559"/>
    </source>
</evidence>
<dbReference type="SUPFAM" id="SSF48113">
    <property type="entry name" value="Heme-dependent peroxidases"/>
    <property type="match status" value="1"/>
</dbReference>
<comment type="cofactor">
    <cofactor evidence="1">
        <name>Ca(2+)</name>
        <dbReference type="ChEBI" id="CHEBI:29108"/>
    </cofactor>
</comment>
<keyword evidence="6" id="KW-0925">Oxylipin biosynthesis</keyword>
<dbReference type="EMBL" id="SKBQ01000004">
    <property type="protein sequence ID" value="TPX11286.1"/>
    <property type="molecule type" value="Genomic_DNA"/>
</dbReference>
<evidence type="ECO:0000256" key="7">
    <source>
        <dbReference type="ARBA" id="ARBA00022821"/>
    </source>
</evidence>
<dbReference type="PRINTS" id="PR00457">
    <property type="entry name" value="ANPEROXIDASE"/>
</dbReference>